<dbReference type="GO" id="GO:0008139">
    <property type="term" value="F:nuclear localization sequence binding"/>
    <property type="evidence" value="ECO:0007669"/>
    <property type="project" value="TreeGrafter"/>
</dbReference>
<keyword evidence="12" id="KW-1185">Reference proteome</keyword>
<feature type="compositionally biased region" description="Basic and acidic residues" evidence="9">
    <location>
        <begin position="13"/>
        <end position="30"/>
    </location>
</feature>
<evidence type="ECO:0000256" key="3">
    <source>
        <dbReference type="ARBA" id="ARBA00022448"/>
    </source>
</evidence>
<gene>
    <name evidence="11" type="ORF">CYMTET_25111</name>
</gene>
<dbReference type="GO" id="GO:0003723">
    <property type="term" value="F:RNA binding"/>
    <property type="evidence" value="ECO:0007669"/>
    <property type="project" value="TreeGrafter"/>
</dbReference>
<evidence type="ECO:0000256" key="6">
    <source>
        <dbReference type="ARBA" id="ARBA00023010"/>
    </source>
</evidence>
<organism evidence="11 12">
    <name type="scientific">Cymbomonas tetramitiformis</name>
    <dbReference type="NCBI Taxonomy" id="36881"/>
    <lineage>
        <taxon>Eukaryota</taxon>
        <taxon>Viridiplantae</taxon>
        <taxon>Chlorophyta</taxon>
        <taxon>Pyramimonadophyceae</taxon>
        <taxon>Pyramimonadales</taxon>
        <taxon>Pyramimonadaceae</taxon>
        <taxon>Cymbomonas</taxon>
    </lineage>
</organism>
<evidence type="ECO:0000256" key="8">
    <source>
        <dbReference type="ARBA" id="ARBA00023242"/>
    </source>
</evidence>
<evidence type="ECO:0000256" key="7">
    <source>
        <dbReference type="ARBA" id="ARBA00023132"/>
    </source>
</evidence>
<dbReference type="Pfam" id="PF04096">
    <property type="entry name" value="Nucleoporin2"/>
    <property type="match status" value="1"/>
</dbReference>
<evidence type="ECO:0000256" key="9">
    <source>
        <dbReference type="SAM" id="MobiDB-lite"/>
    </source>
</evidence>
<dbReference type="GO" id="GO:0006405">
    <property type="term" value="P:RNA export from nucleus"/>
    <property type="evidence" value="ECO:0007669"/>
    <property type="project" value="TreeGrafter"/>
</dbReference>
<dbReference type="EMBL" id="LGRX02013292">
    <property type="protein sequence ID" value="KAK3266251.1"/>
    <property type="molecule type" value="Genomic_DNA"/>
</dbReference>
<evidence type="ECO:0000313" key="12">
    <source>
        <dbReference type="Proteomes" id="UP001190700"/>
    </source>
</evidence>
<dbReference type="Proteomes" id="UP001190700">
    <property type="component" value="Unassembled WGS sequence"/>
</dbReference>
<keyword evidence="4" id="KW-0509">mRNA transport</keyword>
<dbReference type="GO" id="GO:0034398">
    <property type="term" value="P:telomere tethering at nuclear periphery"/>
    <property type="evidence" value="ECO:0007669"/>
    <property type="project" value="TreeGrafter"/>
</dbReference>
<dbReference type="GO" id="GO:0017056">
    <property type="term" value="F:structural constituent of nuclear pore"/>
    <property type="evidence" value="ECO:0007669"/>
    <property type="project" value="InterPro"/>
</dbReference>
<keyword evidence="6" id="KW-0811">Translocation</keyword>
<dbReference type="PROSITE" id="PS51434">
    <property type="entry name" value="NUP_C"/>
    <property type="match status" value="1"/>
</dbReference>
<feature type="compositionally biased region" description="Polar residues" evidence="9">
    <location>
        <begin position="1"/>
        <end position="10"/>
    </location>
</feature>
<dbReference type="InterPro" id="IPR037665">
    <property type="entry name" value="Nucleoporin_S59-like"/>
</dbReference>
<keyword evidence="7" id="KW-0906">Nuclear pore complex</keyword>
<comment type="similarity">
    <text evidence="2">Belongs to the nucleoporin GLFG family.</text>
</comment>
<comment type="subcellular location">
    <subcellularLocation>
        <location evidence="1">Nucleus</location>
        <location evidence="1">Nuclear pore complex</location>
    </subcellularLocation>
</comment>
<dbReference type="SUPFAM" id="SSF82215">
    <property type="entry name" value="C-terminal autoproteolytic domain of nucleoporin nup98"/>
    <property type="match status" value="1"/>
</dbReference>
<protein>
    <recommendedName>
        <fullName evidence="10">Peptidase S59 domain-containing protein</fullName>
    </recommendedName>
</protein>
<dbReference type="AlphaFoldDB" id="A0AAE0KZ99"/>
<dbReference type="GO" id="GO:0051028">
    <property type="term" value="P:mRNA transport"/>
    <property type="evidence" value="ECO:0007669"/>
    <property type="project" value="UniProtKB-KW"/>
</dbReference>
<evidence type="ECO:0000256" key="1">
    <source>
        <dbReference type="ARBA" id="ARBA00004567"/>
    </source>
</evidence>
<dbReference type="GO" id="GO:0044614">
    <property type="term" value="C:nuclear pore cytoplasmic filaments"/>
    <property type="evidence" value="ECO:0007669"/>
    <property type="project" value="TreeGrafter"/>
</dbReference>
<dbReference type="Gene3D" id="3.30.1610.10">
    <property type="entry name" value="Peptidase S59, nucleoporin"/>
    <property type="match status" value="1"/>
</dbReference>
<dbReference type="GO" id="GO:0006606">
    <property type="term" value="P:protein import into nucleus"/>
    <property type="evidence" value="ECO:0007669"/>
    <property type="project" value="TreeGrafter"/>
</dbReference>
<sequence length="323" mass="36003">MAPCQLSSPARLNIREEQDTHHLRLQDDSPRNPLFKPRNDNPRHLVITAPSANRLARSLSPSHSTDQEGSKGRARTALPTTCGERLVRSTSPVCGRMPSRSGDQPHLSSADATTSSKVSPMLMKAIRPGIDGGIAKSTYERLHSNMLHVNDSGRSPSNRESVACKEASELGRPPTLNKPEYFTSPSMEELENLHNDDPTMLANVKNFTIGRGNIGKVQFCEEVDLRDVDVGSIVNIEQGEVVVNAGDDERSRVQRFREKPVVITLYNIFPKNMEGERRPLKNVHSPSSMLRISRFLTKLKRLGSFIGYDAQKGIWQFRLENLA</sequence>
<keyword evidence="3" id="KW-0813">Transport</keyword>
<evidence type="ECO:0000313" key="11">
    <source>
        <dbReference type="EMBL" id="KAK3266251.1"/>
    </source>
</evidence>
<dbReference type="InterPro" id="IPR007230">
    <property type="entry name" value="Nup98_auto-Pept-S59_dom"/>
</dbReference>
<feature type="compositionally biased region" description="Polar residues" evidence="9">
    <location>
        <begin position="106"/>
        <end position="116"/>
    </location>
</feature>
<feature type="region of interest" description="Disordered" evidence="9">
    <location>
        <begin position="148"/>
        <end position="178"/>
    </location>
</feature>
<evidence type="ECO:0000256" key="2">
    <source>
        <dbReference type="ARBA" id="ARBA00008926"/>
    </source>
</evidence>
<dbReference type="InterPro" id="IPR036903">
    <property type="entry name" value="Nup98_auto-Pept-S59_dom_sf"/>
</dbReference>
<keyword evidence="8" id="KW-0539">Nucleus</keyword>
<feature type="domain" description="Peptidase S59" evidence="10">
    <location>
        <begin position="178"/>
        <end position="322"/>
    </location>
</feature>
<keyword evidence="5" id="KW-0653">Protein transport</keyword>
<reference evidence="11 12" key="1">
    <citation type="journal article" date="2015" name="Genome Biol. Evol.">
        <title>Comparative Genomics of a Bacterivorous Green Alga Reveals Evolutionary Causalities and Consequences of Phago-Mixotrophic Mode of Nutrition.</title>
        <authorList>
            <person name="Burns J.A."/>
            <person name="Paasch A."/>
            <person name="Narechania A."/>
            <person name="Kim E."/>
        </authorList>
    </citation>
    <scope>NUCLEOTIDE SEQUENCE [LARGE SCALE GENOMIC DNA]</scope>
    <source>
        <strain evidence="11 12">PLY_AMNH</strain>
    </source>
</reference>
<dbReference type="GO" id="GO:0000973">
    <property type="term" value="P:post-transcriptional tethering of RNA polymerase II gene DNA at nuclear periphery"/>
    <property type="evidence" value="ECO:0007669"/>
    <property type="project" value="TreeGrafter"/>
</dbReference>
<evidence type="ECO:0000256" key="4">
    <source>
        <dbReference type="ARBA" id="ARBA00022816"/>
    </source>
</evidence>
<proteinExistence type="inferred from homology"/>
<dbReference type="PANTHER" id="PTHR23198">
    <property type="entry name" value="NUCLEOPORIN"/>
    <property type="match status" value="1"/>
</dbReference>
<name>A0AAE0KZ99_9CHLO</name>
<dbReference type="PANTHER" id="PTHR23198:SF6">
    <property type="entry name" value="NUCLEAR PORE COMPLEX PROTEIN NUP98-NUP96"/>
    <property type="match status" value="1"/>
</dbReference>
<accession>A0AAE0KZ99</accession>
<feature type="region of interest" description="Disordered" evidence="9">
    <location>
        <begin position="1"/>
        <end position="116"/>
    </location>
</feature>
<evidence type="ECO:0000259" key="10">
    <source>
        <dbReference type="PROSITE" id="PS51434"/>
    </source>
</evidence>
<evidence type="ECO:0000256" key="5">
    <source>
        <dbReference type="ARBA" id="ARBA00022927"/>
    </source>
</evidence>
<comment type="caution">
    <text evidence="11">The sequence shown here is derived from an EMBL/GenBank/DDBJ whole genome shotgun (WGS) entry which is preliminary data.</text>
</comment>